<evidence type="ECO:0000256" key="1">
    <source>
        <dbReference type="SAM" id="SignalP"/>
    </source>
</evidence>
<protein>
    <submittedName>
        <fullName evidence="2">Uncharacterized protein</fullName>
    </submittedName>
</protein>
<feature type="chain" id="PRO_5040918898" evidence="1">
    <location>
        <begin position="21"/>
        <end position="158"/>
    </location>
</feature>
<dbReference type="RefSeq" id="WP_211862400.1">
    <property type="nucleotide sequence ID" value="NZ_JAAEDM010000031.1"/>
</dbReference>
<keyword evidence="3" id="KW-1185">Reference proteome</keyword>
<organism evidence="2 3">
    <name type="scientific">Neoroseomonas soli</name>
    <dbReference type="NCBI Taxonomy" id="1081025"/>
    <lineage>
        <taxon>Bacteria</taxon>
        <taxon>Pseudomonadati</taxon>
        <taxon>Pseudomonadota</taxon>
        <taxon>Alphaproteobacteria</taxon>
        <taxon>Acetobacterales</taxon>
        <taxon>Acetobacteraceae</taxon>
        <taxon>Neoroseomonas</taxon>
    </lineage>
</organism>
<dbReference type="AlphaFoldDB" id="A0A9X9WXZ6"/>
<gene>
    <name evidence="2" type="ORF">GXW76_12660</name>
</gene>
<evidence type="ECO:0000313" key="2">
    <source>
        <dbReference type="EMBL" id="MBR0672025.1"/>
    </source>
</evidence>
<comment type="caution">
    <text evidence="2">The sequence shown here is derived from an EMBL/GenBank/DDBJ whole genome shotgun (WGS) entry which is preliminary data.</text>
</comment>
<reference evidence="2" key="2">
    <citation type="journal article" date="2021" name="Syst. Appl. Microbiol.">
        <title>Roseomonas hellenica sp. nov., isolated from roots of wild-growing Alkanna tinctoria.</title>
        <authorList>
            <person name="Rat A."/>
            <person name="Naranjo H.D."/>
            <person name="Lebbe L."/>
            <person name="Cnockaert M."/>
            <person name="Krigas N."/>
            <person name="Grigoriadou K."/>
            <person name="Maloupa E."/>
            <person name="Willems A."/>
        </authorList>
    </citation>
    <scope>NUCLEOTIDE SEQUENCE</scope>
    <source>
        <strain evidence="2">LMG 31231</strain>
    </source>
</reference>
<name>A0A9X9WXZ6_9PROT</name>
<sequence length="158" mass="16237">MTPRRAAVAALLAMVLPGCAVDGIGLARAEVVRADGAVVVRAETLGAALRTDPAEAGLAIGVTRTLTVLPDRDGAPAPGRYPFGLALRGIAPAARIRQVIGLDLGFGGRMAGFTLGYSEDAVFAAVPAGASIIRRLELVPDEPGLTFLRSCEEASRCE</sequence>
<evidence type="ECO:0000313" key="3">
    <source>
        <dbReference type="Proteomes" id="UP001138751"/>
    </source>
</evidence>
<keyword evidence="1" id="KW-0732">Signal</keyword>
<dbReference type="EMBL" id="JAAEDM010000031">
    <property type="protein sequence ID" value="MBR0672025.1"/>
    <property type="molecule type" value="Genomic_DNA"/>
</dbReference>
<proteinExistence type="predicted"/>
<feature type="signal peptide" evidence="1">
    <location>
        <begin position="1"/>
        <end position="20"/>
    </location>
</feature>
<reference evidence="2" key="1">
    <citation type="submission" date="2020-01" db="EMBL/GenBank/DDBJ databases">
        <authorList>
            <person name="Rat A."/>
        </authorList>
    </citation>
    <scope>NUCLEOTIDE SEQUENCE</scope>
    <source>
        <strain evidence="2">LMG 31231</strain>
    </source>
</reference>
<accession>A0A9X9WXZ6</accession>
<dbReference type="Proteomes" id="UP001138751">
    <property type="component" value="Unassembled WGS sequence"/>
</dbReference>